<sequence>MTEPDESAEQPEAGAPWPADPEMSDADVAEQRREVVEEPAPVFAPEFPFEADPADAADQQRIVTGLDDEFR</sequence>
<dbReference type="EMBL" id="BSTI01000004">
    <property type="protein sequence ID" value="GLY65664.1"/>
    <property type="molecule type" value="Genomic_DNA"/>
</dbReference>
<gene>
    <name evidence="2" type="ORF">Atai01_22830</name>
</gene>
<proteinExistence type="predicted"/>
<name>A0A9W6VG79_9PSEU</name>
<reference evidence="2" key="1">
    <citation type="submission" date="2023-03" db="EMBL/GenBank/DDBJ databases">
        <title>Amycolatopsis taiwanensis NBRC 103393.</title>
        <authorList>
            <person name="Ichikawa N."/>
            <person name="Sato H."/>
            <person name="Tonouchi N."/>
        </authorList>
    </citation>
    <scope>NUCLEOTIDE SEQUENCE</scope>
    <source>
        <strain evidence="2">NBRC 103393</strain>
    </source>
</reference>
<evidence type="ECO:0000313" key="2">
    <source>
        <dbReference type="EMBL" id="GLY65664.1"/>
    </source>
</evidence>
<accession>A0A9W6VG79</accession>
<evidence type="ECO:0000256" key="1">
    <source>
        <dbReference type="SAM" id="MobiDB-lite"/>
    </source>
</evidence>
<dbReference type="AlphaFoldDB" id="A0A9W6VG79"/>
<keyword evidence="3" id="KW-1185">Reference proteome</keyword>
<dbReference type="RefSeq" id="WP_285486781.1">
    <property type="nucleotide sequence ID" value="NZ_BSTI01000004.1"/>
</dbReference>
<feature type="region of interest" description="Disordered" evidence="1">
    <location>
        <begin position="1"/>
        <end position="71"/>
    </location>
</feature>
<evidence type="ECO:0000313" key="3">
    <source>
        <dbReference type="Proteomes" id="UP001165136"/>
    </source>
</evidence>
<comment type="caution">
    <text evidence="2">The sequence shown here is derived from an EMBL/GenBank/DDBJ whole genome shotgun (WGS) entry which is preliminary data.</text>
</comment>
<protein>
    <submittedName>
        <fullName evidence="2">Uncharacterized protein</fullName>
    </submittedName>
</protein>
<dbReference type="Proteomes" id="UP001165136">
    <property type="component" value="Unassembled WGS sequence"/>
</dbReference>
<organism evidence="2 3">
    <name type="scientific">Amycolatopsis taiwanensis</name>
    <dbReference type="NCBI Taxonomy" id="342230"/>
    <lineage>
        <taxon>Bacteria</taxon>
        <taxon>Bacillati</taxon>
        <taxon>Actinomycetota</taxon>
        <taxon>Actinomycetes</taxon>
        <taxon>Pseudonocardiales</taxon>
        <taxon>Pseudonocardiaceae</taxon>
        <taxon>Amycolatopsis</taxon>
    </lineage>
</organism>
<feature type="compositionally biased region" description="Low complexity" evidence="1">
    <location>
        <begin position="38"/>
        <end position="61"/>
    </location>
</feature>